<accession>A0AAW0QND1</accession>
<proteinExistence type="predicted"/>
<organism evidence="1 2">
    <name type="scientific">Apiospora kogelbergensis</name>
    <dbReference type="NCBI Taxonomy" id="1337665"/>
    <lineage>
        <taxon>Eukaryota</taxon>
        <taxon>Fungi</taxon>
        <taxon>Dikarya</taxon>
        <taxon>Ascomycota</taxon>
        <taxon>Pezizomycotina</taxon>
        <taxon>Sordariomycetes</taxon>
        <taxon>Xylariomycetidae</taxon>
        <taxon>Amphisphaeriales</taxon>
        <taxon>Apiosporaceae</taxon>
        <taxon>Apiospora</taxon>
    </lineage>
</organism>
<name>A0AAW0QND1_9PEZI</name>
<evidence type="ECO:0000313" key="1">
    <source>
        <dbReference type="EMBL" id="KAK8101174.1"/>
    </source>
</evidence>
<protein>
    <submittedName>
        <fullName evidence="1">Uncharacterized protein</fullName>
    </submittedName>
</protein>
<dbReference type="AlphaFoldDB" id="A0AAW0QND1"/>
<evidence type="ECO:0000313" key="2">
    <source>
        <dbReference type="Proteomes" id="UP001392437"/>
    </source>
</evidence>
<reference evidence="1 2" key="1">
    <citation type="submission" date="2023-01" db="EMBL/GenBank/DDBJ databases">
        <title>Analysis of 21 Apiospora genomes using comparative genomics revels a genus with tremendous synthesis potential of carbohydrate active enzymes and secondary metabolites.</title>
        <authorList>
            <person name="Sorensen T."/>
        </authorList>
    </citation>
    <scope>NUCLEOTIDE SEQUENCE [LARGE SCALE GENOMIC DNA]</scope>
    <source>
        <strain evidence="1 2">CBS 117206</strain>
    </source>
</reference>
<comment type="caution">
    <text evidence="1">The sequence shown here is derived from an EMBL/GenBank/DDBJ whole genome shotgun (WGS) entry which is preliminary data.</text>
</comment>
<dbReference type="EMBL" id="JAQQWP010000009">
    <property type="protein sequence ID" value="KAK8101174.1"/>
    <property type="molecule type" value="Genomic_DNA"/>
</dbReference>
<keyword evidence="2" id="KW-1185">Reference proteome</keyword>
<gene>
    <name evidence="1" type="ORF">PG999_011548</name>
</gene>
<dbReference type="Proteomes" id="UP001392437">
    <property type="component" value="Unassembled WGS sequence"/>
</dbReference>
<sequence length="93" mass="9828">MAATISDSNVMLNFSSNRSYSCAKSTKLECRGDDDVVGLEAVDVGGATQVPCWGKALGNSVDGMDLGWRLSGVEVSSWLKMPLLLAVLRAHAP</sequence>